<dbReference type="GO" id="GO:0007033">
    <property type="term" value="P:vacuole organization"/>
    <property type="evidence" value="ECO:0007669"/>
    <property type="project" value="TreeGrafter"/>
</dbReference>
<feature type="repeat" description="CHCR" evidence="7">
    <location>
        <begin position="709"/>
        <end position="863"/>
    </location>
</feature>
<evidence type="ECO:0000313" key="13">
    <source>
        <dbReference type="Proteomes" id="UP000189580"/>
    </source>
</evidence>
<dbReference type="InterPro" id="IPR058919">
    <property type="entry name" value="Pep3/Vps18_RING_C"/>
</dbReference>
<dbReference type="GeneID" id="30034960"/>
<evidence type="ECO:0000256" key="9">
    <source>
        <dbReference type="SAM" id="MobiDB-lite"/>
    </source>
</evidence>
<comment type="subcellular location">
    <subcellularLocation>
        <location evidence="6">Endomembrane system</location>
        <topology evidence="6">Peripheral membrane protein</topology>
        <orientation evidence="6">Cytoplasmic side</orientation>
    </subcellularLocation>
</comment>
<dbReference type="InterPro" id="IPR007810">
    <property type="entry name" value="Pep3/Vps18_beta-prop"/>
</dbReference>
<proteinExistence type="inferred from homology"/>
<evidence type="ECO:0000259" key="11">
    <source>
        <dbReference type="Pfam" id="PF26148"/>
    </source>
</evidence>
<evidence type="ECO:0000256" key="4">
    <source>
        <dbReference type="ARBA" id="ARBA00022833"/>
    </source>
</evidence>
<organism evidence="12 13">
    <name type="scientific">Sugiyamaella lignohabitans</name>
    <dbReference type="NCBI Taxonomy" id="796027"/>
    <lineage>
        <taxon>Eukaryota</taxon>
        <taxon>Fungi</taxon>
        <taxon>Dikarya</taxon>
        <taxon>Ascomycota</taxon>
        <taxon>Saccharomycotina</taxon>
        <taxon>Dipodascomycetes</taxon>
        <taxon>Dipodascales</taxon>
        <taxon>Trichomonascaceae</taxon>
        <taxon>Sugiyamaella</taxon>
    </lineage>
</organism>
<evidence type="ECO:0000256" key="1">
    <source>
        <dbReference type="ARBA" id="ARBA00010454"/>
    </source>
</evidence>
<dbReference type="GO" id="GO:0005768">
    <property type="term" value="C:endosome"/>
    <property type="evidence" value="ECO:0007669"/>
    <property type="project" value="TreeGrafter"/>
</dbReference>
<dbReference type="SUPFAM" id="SSF57850">
    <property type="entry name" value="RING/U-box"/>
    <property type="match status" value="1"/>
</dbReference>
<evidence type="ECO:0000256" key="2">
    <source>
        <dbReference type="ARBA" id="ARBA00022723"/>
    </source>
</evidence>
<sequence length="1039" mass="115799">MSSFPASQPNGNGRSSEENINGPSFTELDGYKDLSEEPTSLFAIDRVQLMFSLSDISSMVVANNLLCLALRSGQIIRIDLDHPESVDEVNLPRKHSDPTGNNISSIFLDPTGAHLLITNIHGENYYLNYQSVKAKNLGRLKGLVITSVAWNPFEPARSTGDILIGCADGSIYETFIEKSNEYFKRDDRYLRQVWKNPYGDSITGLYAYQERGVAQRQVIVSSHGRIWFWQGKFGLVGDTNGASNRATQSSASSSIDGSSDEMVNGPPTNSGESGGVPVYTRFFETTEPILEAFESPGSYDAFAVSPYKMGVSRETSSTFAAINGVGILHGQLYDKRVSSSSGNANSARTVPSDIFARSQLVIYDQLQSVMSPNTSAIRSITLTEYYIIILCGNTVVSISRLNNKVKFHDKITLEPGETLIGLCSDVKYSTFWAFSNQNIYEIKVGDEEHDIWKILIENKEYEEALKVAKDAVAKDIVSVAYGEHLLKEGKDMKKAASLLGGSSKPFEGIALEFSTKKDFDALNVFLSSRLKLYRGSSGKMQRTLITSWLVELYMEKLDSLDDLIAAGDNSQAVNQQSQEAVKKRPSDKLDLSKPKAINGTDSSPSTTPSDGRRTVRTAFYKFIEDHKSDLDKETVYEIISSHGRREELLYYASSVSDSTFVLNYWIRFEKWTEALQVLRKENDAKLAYKYSTVLLVNSPQDTVDTWIRMDGLDPAKLIPALLAYVSGFRGEPNKNQAIRYLNYAVNILKTKDTAIFNTLICLYASSSTTDESSLMACLETHRNAYDYDFALRVCNQFKRVESSVYIFSVMGLYEEAVKLALKNDDIELACIIADRPANDAVLRKSLWLDIARKVISSKNQKFTAVSILEKSGSALKIEDLLPQFPDFTVMDDVRDEIIASMEDYSSSISRLNKEMEDSLRTCDNVKKEIQEFKKRYALVMPGESCALCSFPVATRRFYVFPCQHAFHLDCLLDSISKSGDQVARSKLADIQINVKKTEVPTAVDGILSEKCVLCSDAKIETVDTPLVSQADKLNNEWAL</sequence>
<feature type="region of interest" description="Disordered" evidence="9">
    <location>
        <begin position="1"/>
        <end position="29"/>
    </location>
</feature>
<dbReference type="GO" id="GO:0030897">
    <property type="term" value="C:HOPS complex"/>
    <property type="evidence" value="ECO:0007669"/>
    <property type="project" value="TreeGrafter"/>
</dbReference>
<protein>
    <submittedName>
        <fullName evidence="12">Tethering complex subunit PEP3</fullName>
    </submittedName>
</protein>
<dbReference type="PANTHER" id="PTHR23323">
    <property type="entry name" value="VACUOLAR PROTEIN SORTING-ASSOCIATED PROTEIN"/>
    <property type="match status" value="1"/>
</dbReference>
<feature type="compositionally biased region" description="Basic and acidic residues" evidence="9">
    <location>
        <begin position="580"/>
        <end position="593"/>
    </location>
</feature>
<dbReference type="GO" id="GO:0098588">
    <property type="term" value="C:bounding membrane of organelle"/>
    <property type="evidence" value="ECO:0007669"/>
    <property type="project" value="UniProtKB-ARBA"/>
</dbReference>
<feature type="domain" description="Pep3/Vps18 beta-propeller" evidence="10">
    <location>
        <begin position="41"/>
        <end position="444"/>
    </location>
</feature>
<dbReference type="InterPro" id="IPR000547">
    <property type="entry name" value="Clathrin_H-chain/VPS_repeat"/>
</dbReference>
<evidence type="ECO:0000256" key="8">
    <source>
        <dbReference type="SAM" id="Coils"/>
    </source>
</evidence>
<evidence type="ECO:0000313" key="12">
    <source>
        <dbReference type="EMBL" id="ANB15362.1"/>
    </source>
</evidence>
<dbReference type="GO" id="GO:0006886">
    <property type="term" value="P:intracellular protein transport"/>
    <property type="evidence" value="ECO:0007669"/>
    <property type="project" value="UniProtKB-UniRule"/>
</dbReference>
<evidence type="ECO:0000256" key="6">
    <source>
        <dbReference type="ARBA" id="ARBA00029433"/>
    </source>
</evidence>
<dbReference type="InterPro" id="IPR036322">
    <property type="entry name" value="WD40_repeat_dom_sf"/>
</dbReference>
<comment type="similarity">
    <text evidence="1">Belongs to the VPS18 family.</text>
</comment>
<feature type="coiled-coil region" evidence="8">
    <location>
        <begin position="901"/>
        <end position="935"/>
    </location>
</feature>
<gene>
    <name evidence="12" type="primary">PEP3</name>
    <name evidence="12" type="ORF">AWJ20_2989</name>
</gene>
<dbReference type="Proteomes" id="UP000189580">
    <property type="component" value="Chromosome b"/>
</dbReference>
<dbReference type="CDD" id="cd16462">
    <property type="entry name" value="RING-H2_Pep3p-like"/>
    <property type="match status" value="1"/>
</dbReference>
<keyword evidence="2" id="KW-0479">Metal-binding</keyword>
<dbReference type="RefSeq" id="XP_018737839.1">
    <property type="nucleotide sequence ID" value="XM_018879973.1"/>
</dbReference>
<dbReference type="GO" id="GO:0007032">
    <property type="term" value="P:endosome organization"/>
    <property type="evidence" value="ECO:0007669"/>
    <property type="project" value="TreeGrafter"/>
</dbReference>
<dbReference type="Pfam" id="PF26148">
    <property type="entry name" value="VPS18_RING_C"/>
    <property type="match status" value="1"/>
</dbReference>
<feature type="compositionally biased region" description="Low complexity" evidence="9">
    <location>
        <begin position="244"/>
        <end position="257"/>
    </location>
</feature>
<feature type="domain" description="Pep3/Vps18 RING C-terminal" evidence="11">
    <location>
        <begin position="939"/>
        <end position="1019"/>
    </location>
</feature>
<evidence type="ECO:0000256" key="3">
    <source>
        <dbReference type="ARBA" id="ARBA00022771"/>
    </source>
</evidence>
<dbReference type="SUPFAM" id="SSF50978">
    <property type="entry name" value="WD40 repeat-like"/>
    <property type="match status" value="1"/>
</dbReference>
<evidence type="ECO:0000256" key="5">
    <source>
        <dbReference type="ARBA" id="ARBA00023136"/>
    </source>
</evidence>
<dbReference type="KEGG" id="slb:AWJ20_2989"/>
<feature type="compositionally biased region" description="Low complexity" evidence="9">
    <location>
        <begin position="599"/>
        <end position="609"/>
    </location>
</feature>
<keyword evidence="4" id="KW-0862">Zinc</keyword>
<feature type="region of interest" description="Disordered" evidence="9">
    <location>
        <begin position="574"/>
        <end position="612"/>
    </location>
</feature>
<keyword evidence="3" id="KW-0863">Zinc-finger</keyword>
<reference evidence="12 13" key="1">
    <citation type="submission" date="2016-02" db="EMBL/GenBank/DDBJ databases">
        <title>Complete genome sequence and transcriptome regulation of the pentose utilising yeast Sugiyamaella lignohabitans.</title>
        <authorList>
            <person name="Bellasio M."/>
            <person name="Peymann A."/>
            <person name="Valli M."/>
            <person name="Sipitzky M."/>
            <person name="Graf A."/>
            <person name="Sauer M."/>
            <person name="Marx H."/>
            <person name="Mattanovich D."/>
        </authorList>
    </citation>
    <scope>NUCLEOTIDE SEQUENCE [LARGE SCALE GENOMIC DNA]</scope>
    <source>
        <strain evidence="12 13">CBS 10342</strain>
    </source>
</reference>
<feature type="region of interest" description="Disordered" evidence="9">
    <location>
        <begin position="244"/>
        <end position="276"/>
    </location>
</feature>
<dbReference type="EMBL" id="CP014503">
    <property type="protein sequence ID" value="ANB15362.1"/>
    <property type="molecule type" value="Genomic_DNA"/>
</dbReference>
<dbReference type="OrthoDB" id="1845386at2759"/>
<dbReference type="GO" id="GO:0030674">
    <property type="term" value="F:protein-macromolecule adaptor activity"/>
    <property type="evidence" value="ECO:0007669"/>
    <property type="project" value="TreeGrafter"/>
</dbReference>
<keyword evidence="5" id="KW-0472">Membrane</keyword>
<dbReference type="GO" id="GO:0008270">
    <property type="term" value="F:zinc ion binding"/>
    <property type="evidence" value="ECO:0007669"/>
    <property type="project" value="UniProtKB-KW"/>
</dbReference>
<feature type="compositionally biased region" description="Polar residues" evidence="9">
    <location>
        <begin position="1"/>
        <end position="24"/>
    </location>
</feature>
<dbReference type="GO" id="GO:0048284">
    <property type="term" value="P:organelle fusion"/>
    <property type="evidence" value="ECO:0007669"/>
    <property type="project" value="TreeGrafter"/>
</dbReference>
<dbReference type="PROSITE" id="PS50236">
    <property type="entry name" value="CHCR"/>
    <property type="match status" value="1"/>
</dbReference>
<name>A0A167FIX9_9ASCO</name>
<dbReference type="PANTHER" id="PTHR23323:SF26">
    <property type="entry name" value="VACUOLAR PROTEIN SORTING-ASSOCIATED PROTEIN 18 HOMOLOG"/>
    <property type="match status" value="1"/>
</dbReference>
<dbReference type="Pfam" id="PF05131">
    <property type="entry name" value="Pep3_Vps18"/>
    <property type="match status" value="1"/>
</dbReference>
<dbReference type="InterPro" id="IPR055358">
    <property type="entry name" value="CHCR"/>
</dbReference>
<dbReference type="Pfam" id="PF00637">
    <property type="entry name" value="Clathrin"/>
    <property type="match status" value="1"/>
</dbReference>
<accession>A0A167FIX9</accession>
<keyword evidence="13" id="KW-1185">Reference proteome</keyword>
<evidence type="ECO:0000256" key="7">
    <source>
        <dbReference type="PROSITE-ProRule" id="PRU01006"/>
    </source>
</evidence>
<evidence type="ECO:0000259" key="10">
    <source>
        <dbReference type="Pfam" id="PF05131"/>
    </source>
</evidence>
<keyword evidence="8" id="KW-0175">Coiled coil</keyword>
<dbReference type="GO" id="GO:0006904">
    <property type="term" value="P:vesicle docking involved in exocytosis"/>
    <property type="evidence" value="ECO:0007669"/>
    <property type="project" value="TreeGrafter"/>
</dbReference>
<dbReference type="AlphaFoldDB" id="A0A167FIX9"/>